<dbReference type="PANTHER" id="PTHR33747">
    <property type="entry name" value="UPF0225 PROTEIN SCO1677"/>
    <property type="match status" value="1"/>
</dbReference>
<sequence>MTQLIATSCTCGSNLPLQKCCQPYHQGVVAPTPEALMRSRYTAFALNVRDYLLATWHTSTRPAQLPPDPDTQWKALTIMAAPPASDDKGRVHFRAYFREPNGWHVLEEESRFVFEGGRWWYVDGKPSVERLKPRRNERCLCGSGRKLKVCCGE</sequence>
<dbReference type="EMBL" id="NWUX01000003">
    <property type="protein sequence ID" value="PCF96575.1"/>
    <property type="molecule type" value="Genomic_DNA"/>
</dbReference>
<evidence type="ECO:0000259" key="3">
    <source>
        <dbReference type="Pfam" id="PF17775"/>
    </source>
</evidence>
<comment type="caution">
    <text evidence="4">The sequence shown here is derived from an EMBL/GenBank/DDBJ whole genome shotgun (WGS) entry which is preliminary data.</text>
</comment>
<dbReference type="Gene3D" id="3.10.450.50">
    <property type="match status" value="1"/>
</dbReference>
<evidence type="ECO:0000313" key="4">
    <source>
        <dbReference type="EMBL" id="PCF96575.1"/>
    </source>
</evidence>
<evidence type="ECO:0000256" key="2">
    <source>
        <dbReference type="HAMAP-Rule" id="MF_00612"/>
    </source>
</evidence>
<dbReference type="InterPro" id="IPR032710">
    <property type="entry name" value="NTF2-like_dom_sf"/>
</dbReference>
<dbReference type="SUPFAM" id="SSF54427">
    <property type="entry name" value="NTF2-like"/>
    <property type="match status" value="1"/>
</dbReference>
<dbReference type="AlphaFoldDB" id="A0A2A4HQR3"/>
<proteinExistence type="inferred from homology"/>
<gene>
    <name evidence="4" type="ORF">CPA45_06060</name>
</gene>
<feature type="domain" description="YchJ-like middle NTF2-like" evidence="3">
    <location>
        <begin position="32"/>
        <end position="124"/>
    </location>
</feature>
<dbReference type="Proteomes" id="UP000218677">
    <property type="component" value="Unassembled WGS sequence"/>
</dbReference>
<name>A0A2A4HQR3_9GAMM</name>
<dbReference type="HAMAP" id="MF_00612">
    <property type="entry name" value="UPF0225"/>
    <property type="match status" value="1"/>
</dbReference>
<comment type="similarity">
    <text evidence="1 2">Belongs to the UPF0225 family.</text>
</comment>
<dbReference type="Pfam" id="PF02810">
    <property type="entry name" value="SEC-C"/>
    <property type="match status" value="1"/>
</dbReference>
<protein>
    <recommendedName>
        <fullName evidence="2">UPF0225 protein CPA45_06060</fullName>
    </recommendedName>
</protein>
<dbReference type="InterPro" id="IPR048469">
    <property type="entry name" value="YchJ-like_M"/>
</dbReference>
<dbReference type="InterPro" id="IPR004027">
    <property type="entry name" value="SEC_C_motif"/>
</dbReference>
<dbReference type="RefSeq" id="WP_096650703.1">
    <property type="nucleotide sequence ID" value="NZ_NWUX01000003.1"/>
</dbReference>
<organism evidence="4 5">
    <name type="scientific">Vreelandella nigrificans</name>
    <dbReference type="NCBI Taxonomy" id="2042704"/>
    <lineage>
        <taxon>Bacteria</taxon>
        <taxon>Pseudomonadati</taxon>
        <taxon>Pseudomonadota</taxon>
        <taxon>Gammaproteobacteria</taxon>
        <taxon>Oceanospirillales</taxon>
        <taxon>Halomonadaceae</taxon>
        <taxon>Vreelandella</taxon>
    </lineage>
</organism>
<dbReference type="SUPFAM" id="SSF103642">
    <property type="entry name" value="Sec-C motif"/>
    <property type="match status" value="1"/>
</dbReference>
<accession>A0A2A4HQR3</accession>
<dbReference type="PANTHER" id="PTHR33747:SF1">
    <property type="entry name" value="ADENYLATE CYCLASE-ASSOCIATED CAP C-TERMINAL DOMAIN-CONTAINING PROTEIN"/>
    <property type="match status" value="1"/>
</dbReference>
<keyword evidence="5" id="KW-1185">Reference proteome</keyword>
<reference evidence="5" key="1">
    <citation type="submission" date="2017-09" db="EMBL/GenBank/DDBJ databases">
        <authorList>
            <person name="Cho G.-S."/>
            <person name="Oguntoyinbo F.A."/>
            <person name="Cnockaert M."/>
            <person name="Kabisch J."/>
            <person name="Neve H."/>
            <person name="Bockelmann W."/>
            <person name="Wenning M."/>
            <person name="Franz C.M."/>
            <person name="Vandamme P."/>
        </authorList>
    </citation>
    <scope>NUCLEOTIDE SEQUENCE [LARGE SCALE GENOMIC DNA]</scope>
    <source>
        <strain evidence="5">MBT G8648</strain>
    </source>
</reference>
<evidence type="ECO:0000256" key="1">
    <source>
        <dbReference type="ARBA" id="ARBA00010839"/>
    </source>
</evidence>
<dbReference type="InterPro" id="IPR023006">
    <property type="entry name" value="YchJ-like"/>
</dbReference>
<dbReference type="OrthoDB" id="21421at2"/>
<dbReference type="Pfam" id="PF17775">
    <property type="entry name" value="YchJ_M-like"/>
    <property type="match status" value="1"/>
</dbReference>
<evidence type="ECO:0000313" key="5">
    <source>
        <dbReference type="Proteomes" id="UP000218677"/>
    </source>
</evidence>